<organism evidence="7 8">
    <name type="scientific">Streptococcus sobrinus W1703</name>
    <dbReference type="NCBI Taxonomy" id="1227275"/>
    <lineage>
        <taxon>Bacteria</taxon>
        <taxon>Bacillati</taxon>
        <taxon>Bacillota</taxon>
        <taxon>Bacilli</taxon>
        <taxon>Lactobacillales</taxon>
        <taxon>Streptococcaceae</taxon>
        <taxon>Streptococcus</taxon>
    </lineage>
</organism>
<evidence type="ECO:0000256" key="2">
    <source>
        <dbReference type="ARBA" id="ARBA00010333"/>
    </source>
</evidence>
<dbReference type="RefSeq" id="WP_021674164.1">
    <property type="nucleotide sequence ID" value="NZ_KI259731.1"/>
</dbReference>
<dbReference type="GO" id="GO:0030313">
    <property type="term" value="C:cell envelope"/>
    <property type="evidence" value="ECO:0007669"/>
    <property type="project" value="UniProtKB-SubCell"/>
</dbReference>
<evidence type="ECO:0000256" key="3">
    <source>
        <dbReference type="ARBA" id="ARBA00022729"/>
    </source>
</evidence>
<feature type="domain" description="Solute-binding protein family 3/N-terminal" evidence="6">
    <location>
        <begin position="42"/>
        <end position="264"/>
    </location>
</feature>
<keyword evidence="5" id="KW-0472">Membrane</keyword>
<dbReference type="PROSITE" id="PS01039">
    <property type="entry name" value="SBP_BACTERIAL_3"/>
    <property type="match status" value="1"/>
</dbReference>
<feature type="transmembrane region" description="Helical" evidence="5">
    <location>
        <begin position="7"/>
        <end position="25"/>
    </location>
</feature>
<keyword evidence="5" id="KW-0812">Transmembrane</keyword>
<keyword evidence="5" id="KW-1133">Transmembrane helix</keyword>
<proteinExistence type="inferred from homology"/>
<protein>
    <submittedName>
        <fullName evidence="7">Putative cystine-binding periplasmic protein</fullName>
    </submittedName>
</protein>
<dbReference type="Gene3D" id="3.40.190.10">
    <property type="entry name" value="Periplasmic binding protein-like II"/>
    <property type="match status" value="2"/>
</dbReference>
<evidence type="ECO:0000313" key="8">
    <source>
        <dbReference type="Proteomes" id="UP000016617"/>
    </source>
</evidence>
<dbReference type="AlphaFoldDB" id="U2J1S1"/>
<comment type="caution">
    <text evidence="7">The sequence shown here is derived from an EMBL/GenBank/DDBJ whole genome shotgun (WGS) entry which is preliminary data.</text>
</comment>
<name>U2J1S1_9STRE</name>
<dbReference type="InterPro" id="IPR001638">
    <property type="entry name" value="Solute-binding_3/MltF_N"/>
</dbReference>
<dbReference type="OrthoDB" id="8613538at2"/>
<sequence>MKKNVRLGIGLIIVIALVVGGYLGLKGNSSSSNNENSSSSKTLTVGTTGQTYPNTYYDKNKKLTGFDVDVTKAVAKKLGYKIKWKTIGDVPGLLTAVDSGQIDTVANAVTILPERQKKYDFSNTVAYYAAQIAVKKDSDYHSVSELNGKTVSATLGSSNINLLKDYNPDIKIETYDDRSAVFTDAAAGKVDGVLNQRQFLQETIKKQHLDLRIINENIGWNEAAYPFAKTDNGKDLQKKFNKALQELQKDGTLTKLSQKYFNEDVTKKTN</sequence>
<comment type="similarity">
    <text evidence="2 4">Belongs to the bacterial solute-binding protein 3 family.</text>
</comment>
<gene>
    <name evidence="7" type="ORF">HMPREF1557_01980</name>
</gene>
<dbReference type="PANTHER" id="PTHR35936:SF19">
    <property type="entry name" value="AMINO-ACID-BINDING PROTEIN YXEM-RELATED"/>
    <property type="match status" value="1"/>
</dbReference>
<dbReference type="Pfam" id="PF00497">
    <property type="entry name" value="SBP_bac_3"/>
    <property type="match status" value="1"/>
</dbReference>
<reference evidence="7 8" key="1">
    <citation type="submission" date="2013-06" db="EMBL/GenBank/DDBJ databases">
        <authorList>
            <person name="Weinstock G."/>
            <person name="Sodergren E."/>
            <person name="Lobos E.A."/>
            <person name="Fulton L."/>
            <person name="Fulton R."/>
            <person name="Courtney L."/>
            <person name="Fronick C."/>
            <person name="O'Laughlin M."/>
            <person name="Godfrey J."/>
            <person name="Wilson R.M."/>
            <person name="Miner T."/>
            <person name="Farmer C."/>
            <person name="Delehaunty K."/>
            <person name="Cordes M."/>
            <person name="Minx P."/>
            <person name="Tomlinson C."/>
            <person name="Chen J."/>
            <person name="Wollam A."/>
            <person name="Pepin K.H."/>
            <person name="Bhonagiri V."/>
            <person name="Zhang X."/>
            <person name="Warren W."/>
            <person name="Mitreva M."/>
            <person name="Mardis E.R."/>
            <person name="Wilson R.K."/>
        </authorList>
    </citation>
    <scope>NUCLEOTIDE SEQUENCE [LARGE SCALE GENOMIC DNA]</scope>
    <source>
        <strain evidence="7 8">W1703</strain>
    </source>
</reference>
<dbReference type="SUPFAM" id="SSF53850">
    <property type="entry name" value="Periplasmic binding protein-like II"/>
    <property type="match status" value="1"/>
</dbReference>
<dbReference type="InterPro" id="IPR018313">
    <property type="entry name" value="SBP_3_CS"/>
</dbReference>
<evidence type="ECO:0000256" key="5">
    <source>
        <dbReference type="SAM" id="Phobius"/>
    </source>
</evidence>
<dbReference type="Proteomes" id="UP000016617">
    <property type="component" value="Unassembled WGS sequence"/>
</dbReference>
<dbReference type="HOGENOM" id="CLU_019602_18_5_9"/>
<dbReference type="PANTHER" id="PTHR35936">
    <property type="entry name" value="MEMBRANE-BOUND LYTIC MUREIN TRANSGLYCOSYLASE F"/>
    <property type="match status" value="1"/>
</dbReference>
<evidence type="ECO:0000313" key="7">
    <source>
        <dbReference type="EMBL" id="ERJ73992.1"/>
    </source>
</evidence>
<evidence type="ECO:0000256" key="4">
    <source>
        <dbReference type="RuleBase" id="RU003744"/>
    </source>
</evidence>
<dbReference type="EMBL" id="AWVA01000117">
    <property type="protein sequence ID" value="ERJ73992.1"/>
    <property type="molecule type" value="Genomic_DNA"/>
</dbReference>
<dbReference type="SMART" id="SM00062">
    <property type="entry name" value="PBPb"/>
    <property type="match status" value="1"/>
</dbReference>
<dbReference type="PATRIC" id="fig|1227275.3.peg.1780"/>
<evidence type="ECO:0000259" key="6">
    <source>
        <dbReference type="SMART" id="SM00062"/>
    </source>
</evidence>
<evidence type="ECO:0000256" key="1">
    <source>
        <dbReference type="ARBA" id="ARBA00004196"/>
    </source>
</evidence>
<keyword evidence="3" id="KW-0732">Signal</keyword>
<comment type="subcellular location">
    <subcellularLocation>
        <location evidence="1">Cell envelope</location>
    </subcellularLocation>
</comment>
<accession>U2J1S1</accession>